<reference evidence="2 3" key="1">
    <citation type="submission" date="2014-06" db="EMBL/GenBank/DDBJ databases">
        <title>Whole Genome Sequences of Three Symbiotic Endozoicomonas Bacteria.</title>
        <authorList>
            <person name="Neave M.J."/>
            <person name="Apprill A."/>
            <person name="Voolstra C.R."/>
        </authorList>
    </citation>
    <scope>NUCLEOTIDE SEQUENCE [LARGE SCALE GENOMIC DNA]</scope>
    <source>
        <strain evidence="2 3">DSM 22380</strain>
    </source>
</reference>
<proteinExistence type="predicted"/>
<feature type="region of interest" description="Disordered" evidence="1">
    <location>
        <begin position="65"/>
        <end position="165"/>
    </location>
</feature>
<dbReference type="EMBL" id="JOJP01000001">
    <property type="protein sequence ID" value="KEI69786.1"/>
    <property type="molecule type" value="Genomic_DNA"/>
</dbReference>
<sequence length="165" mass="17588">MSVGLSGRATPPPYSTTTQEKNGQPENTNKDSGIVAVVVETQLSQAQSTDESQLSLDKSRIRIVQVDHKLRSPGNGQSGNANGASQESKSEEGELEDTVSQLTKAKKKPARSRRDRQSTINPDEVQKAREQAQGSQVSMRSGAMKVDSDGNKASGFTITKSDAGV</sequence>
<feature type="compositionally biased region" description="Polar residues" evidence="1">
    <location>
        <begin position="15"/>
        <end position="31"/>
    </location>
</feature>
<evidence type="ECO:0000313" key="2">
    <source>
        <dbReference type="EMBL" id="KEI69786.1"/>
    </source>
</evidence>
<feature type="region of interest" description="Disordered" evidence="1">
    <location>
        <begin position="1"/>
        <end position="33"/>
    </location>
</feature>
<feature type="compositionally biased region" description="Polar residues" evidence="1">
    <location>
        <begin position="154"/>
        <end position="165"/>
    </location>
</feature>
<dbReference type="AlphaFoldDB" id="A0A081K6L0"/>
<dbReference type="RefSeq" id="WP_020582603.1">
    <property type="nucleotide sequence ID" value="NZ_JOJP01000001.1"/>
</dbReference>
<feature type="compositionally biased region" description="Basic residues" evidence="1">
    <location>
        <begin position="104"/>
        <end position="114"/>
    </location>
</feature>
<protein>
    <submittedName>
        <fullName evidence="2">Uncharacterized protein</fullName>
    </submittedName>
</protein>
<comment type="caution">
    <text evidence="2">The sequence shown here is derived from an EMBL/GenBank/DDBJ whole genome shotgun (WGS) entry which is preliminary data.</text>
</comment>
<evidence type="ECO:0000256" key="1">
    <source>
        <dbReference type="SAM" id="MobiDB-lite"/>
    </source>
</evidence>
<feature type="compositionally biased region" description="Low complexity" evidence="1">
    <location>
        <begin position="74"/>
        <end position="86"/>
    </location>
</feature>
<dbReference type="Proteomes" id="UP000027997">
    <property type="component" value="Unassembled WGS sequence"/>
</dbReference>
<keyword evidence="3" id="KW-1185">Reference proteome</keyword>
<organism evidence="2 3">
    <name type="scientific">Endozoicomonas elysicola</name>
    <dbReference type="NCBI Taxonomy" id="305900"/>
    <lineage>
        <taxon>Bacteria</taxon>
        <taxon>Pseudomonadati</taxon>
        <taxon>Pseudomonadota</taxon>
        <taxon>Gammaproteobacteria</taxon>
        <taxon>Oceanospirillales</taxon>
        <taxon>Endozoicomonadaceae</taxon>
        <taxon>Endozoicomonas</taxon>
    </lineage>
</organism>
<accession>A0A081K6L0</accession>
<gene>
    <name evidence="2" type="ORF">GV64_02660</name>
</gene>
<name>A0A081K6L0_9GAMM</name>
<evidence type="ECO:0000313" key="3">
    <source>
        <dbReference type="Proteomes" id="UP000027997"/>
    </source>
</evidence>
<dbReference type="STRING" id="305900.GV64_02660"/>